<dbReference type="AlphaFoldDB" id="A0A1Y1SXY3"/>
<dbReference type="STRING" id="1185767.IIF7_19831"/>
<sequence>MPANKKHLTTSPLHRLLKIATGFVGGYIITELLFMIFIKWIEDDSSALISLQFIGFMLWASLMIFAFIPKNGWITLAIYLTSSIILAVLFIITP</sequence>
<reference evidence="2 3" key="1">
    <citation type="submission" date="2013-04" db="EMBL/GenBank/DDBJ databases">
        <title>Zunongwangia sp. 22II14-10F7 Genome Sequencing.</title>
        <authorList>
            <person name="Lai Q."/>
            <person name="Shao Z."/>
        </authorList>
    </citation>
    <scope>NUCLEOTIDE SEQUENCE [LARGE SCALE GENOMIC DNA]</scope>
    <source>
        <strain evidence="2 3">22II14-10F7</strain>
    </source>
</reference>
<evidence type="ECO:0008006" key="4">
    <source>
        <dbReference type="Google" id="ProtNLM"/>
    </source>
</evidence>
<feature type="transmembrane region" description="Helical" evidence="1">
    <location>
        <begin position="20"/>
        <end position="41"/>
    </location>
</feature>
<dbReference type="OrthoDB" id="711014at2"/>
<name>A0A1Y1SXY3_9FLAO</name>
<accession>A0A1Y1SXY3</accession>
<keyword evidence="1" id="KW-0812">Transmembrane</keyword>
<comment type="caution">
    <text evidence="2">The sequence shown here is derived from an EMBL/GenBank/DDBJ whole genome shotgun (WGS) entry which is preliminary data.</text>
</comment>
<evidence type="ECO:0000256" key="1">
    <source>
        <dbReference type="SAM" id="Phobius"/>
    </source>
</evidence>
<evidence type="ECO:0000313" key="3">
    <source>
        <dbReference type="Proteomes" id="UP000192746"/>
    </source>
</evidence>
<organism evidence="2 3">
    <name type="scientific">Zunongwangia atlantica 22II14-10F7</name>
    <dbReference type="NCBI Taxonomy" id="1185767"/>
    <lineage>
        <taxon>Bacteria</taxon>
        <taxon>Pseudomonadati</taxon>
        <taxon>Bacteroidota</taxon>
        <taxon>Flavobacteriia</taxon>
        <taxon>Flavobacteriales</taxon>
        <taxon>Flavobacteriaceae</taxon>
        <taxon>Zunongwangia</taxon>
    </lineage>
</organism>
<gene>
    <name evidence="2" type="ORF">IIF7_19831</name>
</gene>
<keyword evidence="1" id="KW-1133">Transmembrane helix</keyword>
<proteinExistence type="predicted"/>
<dbReference type="EMBL" id="ARYN01000031">
    <property type="protein sequence ID" value="ORL43631.1"/>
    <property type="molecule type" value="Genomic_DNA"/>
</dbReference>
<keyword evidence="3" id="KW-1185">Reference proteome</keyword>
<feature type="transmembrane region" description="Helical" evidence="1">
    <location>
        <begin position="73"/>
        <end position="92"/>
    </location>
</feature>
<feature type="transmembrane region" description="Helical" evidence="1">
    <location>
        <begin position="47"/>
        <end position="68"/>
    </location>
</feature>
<evidence type="ECO:0000313" key="2">
    <source>
        <dbReference type="EMBL" id="ORL43631.1"/>
    </source>
</evidence>
<keyword evidence="1" id="KW-0472">Membrane</keyword>
<protein>
    <recommendedName>
        <fullName evidence="4">Iron uptake protein</fullName>
    </recommendedName>
</protein>
<dbReference type="Proteomes" id="UP000192746">
    <property type="component" value="Unassembled WGS sequence"/>
</dbReference>